<keyword evidence="3" id="KW-1185">Reference proteome</keyword>
<keyword evidence="1" id="KW-0472">Membrane</keyword>
<evidence type="ECO:0000313" key="3">
    <source>
        <dbReference type="Proteomes" id="UP001597361"/>
    </source>
</evidence>
<feature type="transmembrane region" description="Helical" evidence="1">
    <location>
        <begin position="12"/>
        <end position="34"/>
    </location>
</feature>
<keyword evidence="1" id="KW-0812">Transmembrane</keyword>
<accession>A0ABW4VQP2</accession>
<proteinExistence type="predicted"/>
<gene>
    <name evidence="2" type="ORF">ACFSKL_19400</name>
</gene>
<evidence type="ECO:0000313" key="2">
    <source>
        <dbReference type="EMBL" id="MFD2036979.1"/>
    </source>
</evidence>
<feature type="transmembrane region" description="Helical" evidence="1">
    <location>
        <begin position="40"/>
        <end position="63"/>
    </location>
</feature>
<dbReference type="RefSeq" id="WP_376888513.1">
    <property type="nucleotide sequence ID" value="NZ_JBHUHR010000046.1"/>
</dbReference>
<protein>
    <submittedName>
        <fullName evidence="2">Uncharacterized protein</fullName>
    </submittedName>
</protein>
<comment type="caution">
    <text evidence="2">The sequence shown here is derived from an EMBL/GenBank/DDBJ whole genome shotgun (WGS) entry which is preliminary data.</text>
</comment>
<reference evidence="3" key="1">
    <citation type="journal article" date="2019" name="Int. J. Syst. Evol. Microbiol.">
        <title>The Global Catalogue of Microorganisms (GCM) 10K type strain sequencing project: providing services to taxonomists for standard genome sequencing and annotation.</title>
        <authorList>
            <consortium name="The Broad Institute Genomics Platform"/>
            <consortium name="The Broad Institute Genome Sequencing Center for Infectious Disease"/>
            <person name="Wu L."/>
            <person name="Ma J."/>
        </authorList>
    </citation>
    <scope>NUCLEOTIDE SEQUENCE [LARGE SCALE GENOMIC DNA]</scope>
    <source>
        <strain evidence="3">CGMCC 1.15180</strain>
    </source>
</reference>
<organism evidence="2 3">
    <name type="scientific">Belliella marina</name>
    <dbReference type="NCBI Taxonomy" id="1644146"/>
    <lineage>
        <taxon>Bacteria</taxon>
        <taxon>Pseudomonadati</taxon>
        <taxon>Bacteroidota</taxon>
        <taxon>Cytophagia</taxon>
        <taxon>Cytophagales</taxon>
        <taxon>Cyclobacteriaceae</taxon>
        <taxon>Belliella</taxon>
    </lineage>
</organism>
<dbReference type="Proteomes" id="UP001597361">
    <property type="component" value="Unassembled WGS sequence"/>
</dbReference>
<keyword evidence="1" id="KW-1133">Transmembrane helix</keyword>
<sequence>MRELSIERMEMVIGSGPNWNCVGAVGGALLLFSWSLSVPLTGGVTLGLAAQGAGITAGTIALAGKCMG</sequence>
<name>A0ABW4VQP2_9BACT</name>
<dbReference type="EMBL" id="JBHUHR010000046">
    <property type="protein sequence ID" value="MFD2036979.1"/>
    <property type="molecule type" value="Genomic_DNA"/>
</dbReference>
<evidence type="ECO:0000256" key="1">
    <source>
        <dbReference type="SAM" id="Phobius"/>
    </source>
</evidence>